<proteinExistence type="predicted"/>
<gene>
    <name evidence="2" type="ORF">H9874_03065</name>
</gene>
<evidence type="ECO:0000313" key="3">
    <source>
        <dbReference type="Proteomes" id="UP000824264"/>
    </source>
</evidence>
<dbReference type="InterPro" id="IPR009045">
    <property type="entry name" value="Zn_M74/Hedgehog-like"/>
</dbReference>
<sequence>MALPLRHFSPAEFACKCGCGAGMEKMDPAFLKMLDEARELAGIPFVLTSAYRCPKHNRAVGGVEDSAHARGHAVDIRCASSHERFRIVSALLEAGFRRIEAAPTWIHADNDPLKPQDVIFYAAGRTY</sequence>
<protein>
    <submittedName>
        <fullName evidence="2">Peptidase M15</fullName>
    </submittedName>
</protein>
<name>A0A9D1QZM9_9BACT</name>
<reference evidence="2" key="1">
    <citation type="journal article" date="2021" name="PeerJ">
        <title>Extensive microbial diversity within the chicken gut microbiome revealed by metagenomics and culture.</title>
        <authorList>
            <person name="Gilroy R."/>
            <person name="Ravi A."/>
            <person name="Getino M."/>
            <person name="Pursley I."/>
            <person name="Horton D.L."/>
            <person name="Alikhan N.F."/>
            <person name="Baker D."/>
            <person name="Gharbi K."/>
            <person name="Hall N."/>
            <person name="Watson M."/>
            <person name="Adriaenssens E.M."/>
            <person name="Foster-Nyarko E."/>
            <person name="Jarju S."/>
            <person name="Secka A."/>
            <person name="Antonio M."/>
            <person name="Oren A."/>
            <person name="Chaudhuri R.R."/>
            <person name="La Ragione R."/>
            <person name="Hildebrand F."/>
            <person name="Pallen M.J."/>
        </authorList>
    </citation>
    <scope>NUCLEOTIDE SEQUENCE</scope>
    <source>
        <strain evidence="2">ChiSxjej5B17-1746</strain>
    </source>
</reference>
<reference evidence="2" key="2">
    <citation type="submission" date="2021-04" db="EMBL/GenBank/DDBJ databases">
        <authorList>
            <person name="Gilroy R."/>
        </authorList>
    </citation>
    <scope>NUCLEOTIDE SEQUENCE</scope>
    <source>
        <strain evidence="2">ChiSxjej5B17-1746</strain>
    </source>
</reference>
<evidence type="ECO:0000259" key="1">
    <source>
        <dbReference type="Pfam" id="PF08291"/>
    </source>
</evidence>
<dbReference type="EMBL" id="DXGI01000110">
    <property type="protein sequence ID" value="HIW78110.1"/>
    <property type="molecule type" value="Genomic_DNA"/>
</dbReference>
<organism evidence="2 3">
    <name type="scientific">Candidatus Bilophila faecipullorum</name>
    <dbReference type="NCBI Taxonomy" id="2838482"/>
    <lineage>
        <taxon>Bacteria</taxon>
        <taxon>Pseudomonadati</taxon>
        <taxon>Thermodesulfobacteriota</taxon>
        <taxon>Desulfovibrionia</taxon>
        <taxon>Desulfovibrionales</taxon>
        <taxon>Desulfovibrionaceae</taxon>
        <taxon>Bilophila</taxon>
    </lineage>
</organism>
<dbReference type="SUPFAM" id="SSF55166">
    <property type="entry name" value="Hedgehog/DD-peptidase"/>
    <property type="match status" value="1"/>
</dbReference>
<dbReference type="AlphaFoldDB" id="A0A9D1QZM9"/>
<evidence type="ECO:0000313" key="2">
    <source>
        <dbReference type="EMBL" id="HIW78110.1"/>
    </source>
</evidence>
<comment type="caution">
    <text evidence="2">The sequence shown here is derived from an EMBL/GenBank/DDBJ whole genome shotgun (WGS) entry which is preliminary data.</text>
</comment>
<dbReference type="Proteomes" id="UP000824264">
    <property type="component" value="Unassembled WGS sequence"/>
</dbReference>
<dbReference type="InterPro" id="IPR013230">
    <property type="entry name" value="Peptidase_M15A_C"/>
</dbReference>
<feature type="domain" description="Peptidase M15A C-terminal" evidence="1">
    <location>
        <begin position="7"/>
        <end position="107"/>
    </location>
</feature>
<dbReference type="Pfam" id="PF08291">
    <property type="entry name" value="Peptidase_M15_3"/>
    <property type="match status" value="1"/>
</dbReference>
<accession>A0A9D1QZM9</accession>
<dbReference type="Gene3D" id="3.30.1380.10">
    <property type="match status" value="1"/>
</dbReference>